<dbReference type="RefSeq" id="WP_167151059.1">
    <property type="nucleotide sequence ID" value="NZ_JAAMOX010000002.1"/>
</dbReference>
<feature type="transmembrane region" description="Helical" evidence="1">
    <location>
        <begin position="105"/>
        <end position="127"/>
    </location>
</feature>
<evidence type="ECO:0000313" key="3">
    <source>
        <dbReference type="Proteomes" id="UP000541033"/>
    </source>
</evidence>
<keyword evidence="3" id="KW-1185">Reference proteome</keyword>
<dbReference type="AlphaFoldDB" id="A0A7X5TUP5"/>
<dbReference type="Pfam" id="PF04020">
    <property type="entry name" value="Phage_holin_4_2"/>
    <property type="match status" value="1"/>
</dbReference>
<dbReference type="PANTHER" id="PTHR37309">
    <property type="entry name" value="SLR0284 PROTEIN"/>
    <property type="match status" value="1"/>
</dbReference>
<dbReference type="PANTHER" id="PTHR37309:SF1">
    <property type="entry name" value="SLR0284 PROTEIN"/>
    <property type="match status" value="1"/>
</dbReference>
<name>A0A7X5TUP5_9MICO</name>
<keyword evidence="1" id="KW-0472">Membrane</keyword>
<accession>A0A7X5TUP5</accession>
<evidence type="ECO:0000256" key="1">
    <source>
        <dbReference type="SAM" id="Phobius"/>
    </source>
</evidence>
<protein>
    <submittedName>
        <fullName evidence="2">Putative membrane protein</fullName>
    </submittedName>
</protein>
<feature type="transmembrane region" description="Helical" evidence="1">
    <location>
        <begin position="71"/>
        <end position="93"/>
    </location>
</feature>
<keyword evidence="1" id="KW-1133">Transmembrane helix</keyword>
<dbReference type="Proteomes" id="UP000541033">
    <property type="component" value="Unassembled WGS sequence"/>
</dbReference>
<dbReference type="EMBL" id="JAAMOX010000002">
    <property type="protein sequence ID" value="NIH54608.1"/>
    <property type="molecule type" value="Genomic_DNA"/>
</dbReference>
<comment type="caution">
    <text evidence="2">The sequence shown here is derived from an EMBL/GenBank/DDBJ whole genome shotgun (WGS) entry which is preliminary data.</text>
</comment>
<feature type="transmembrane region" description="Helical" evidence="1">
    <location>
        <begin position="38"/>
        <end position="59"/>
    </location>
</feature>
<dbReference type="InterPro" id="IPR007165">
    <property type="entry name" value="Phage_holin_4_2"/>
</dbReference>
<sequence length="139" mass="15260">MSFIVRVLISAVALWFTTLIVGGNGDNGVWIDPIENTTFGVVMTFLIVAFLFGLINGILGPIIRIVSIPLYIITLGLFAFIVNGLLLLLTAWFSDLFGFGLRVDGFWWGVLGALVLSLFTGAINLVLKPSQNQRSDERR</sequence>
<proteinExistence type="predicted"/>
<reference evidence="2 3" key="1">
    <citation type="submission" date="2020-02" db="EMBL/GenBank/DDBJ databases">
        <title>Sequencing the genomes of 1000 actinobacteria strains.</title>
        <authorList>
            <person name="Klenk H.-P."/>
        </authorList>
    </citation>
    <scope>NUCLEOTIDE SEQUENCE [LARGE SCALE GENOMIC DNA]</scope>
    <source>
        <strain evidence="2 3">DSM 27960</strain>
    </source>
</reference>
<gene>
    <name evidence="2" type="ORF">FHX76_002504</name>
</gene>
<organism evidence="2 3">
    <name type="scientific">Lysinibacter cavernae</name>
    <dbReference type="NCBI Taxonomy" id="1640652"/>
    <lineage>
        <taxon>Bacteria</taxon>
        <taxon>Bacillati</taxon>
        <taxon>Actinomycetota</taxon>
        <taxon>Actinomycetes</taxon>
        <taxon>Micrococcales</taxon>
        <taxon>Microbacteriaceae</taxon>
        <taxon>Lysinibacter</taxon>
    </lineage>
</organism>
<evidence type="ECO:0000313" key="2">
    <source>
        <dbReference type="EMBL" id="NIH54608.1"/>
    </source>
</evidence>
<keyword evidence="1" id="KW-0812">Transmembrane</keyword>